<organism evidence="2 3">
    <name type="scientific">Mizuhopecten yessoensis</name>
    <name type="common">Japanese scallop</name>
    <name type="synonym">Patinopecten yessoensis</name>
    <dbReference type="NCBI Taxonomy" id="6573"/>
    <lineage>
        <taxon>Eukaryota</taxon>
        <taxon>Metazoa</taxon>
        <taxon>Spiralia</taxon>
        <taxon>Lophotrochozoa</taxon>
        <taxon>Mollusca</taxon>
        <taxon>Bivalvia</taxon>
        <taxon>Autobranchia</taxon>
        <taxon>Pteriomorphia</taxon>
        <taxon>Pectinida</taxon>
        <taxon>Pectinoidea</taxon>
        <taxon>Pectinidae</taxon>
        <taxon>Mizuhopecten</taxon>
    </lineage>
</organism>
<evidence type="ECO:0000313" key="3">
    <source>
        <dbReference type="Proteomes" id="UP000242188"/>
    </source>
</evidence>
<reference evidence="2 3" key="1">
    <citation type="journal article" date="2017" name="Nat. Ecol. Evol.">
        <title>Scallop genome provides insights into evolution of bilaterian karyotype and development.</title>
        <authorList>
            <person name="Wang S."/>
            <person name="Zhang J."/>
            <person name="Jiao W."/>
            <person name="Li J."/>
            <person name="Xun X."/>
            <person name="Sun Y."/>
            <person name="Guo X."/>
            <person name="Huan P."/>
            <person name="Dong B."/>
            <person name="Zhang L."/>
            <person name="Hu X."/>
            <person name="Sun X."/>
            <person name="Wang J."/>
            <person name="Zhao C."/>
            <person name="Wang Y."/>
            <person name="Wang D."/>
            <person name="Huang X."/>
            <person name="Wang R."/>
            <person name="Lv J."/>
            <person name="Li Y."/>
            <person name="Zhang Z."/>
            <person name="Liu B."/>
            <person name="Lu W."/>
            <person name="Hui Y."/>
            <person name="Liang J."/>
            <person name="Zhou Z."/>
            <person name="Hou R."/>
            <person name="Li X."/>
            <person name="Liu Y."/>
            <person name="Li H."/>
            <person name="Ning X."/>
            <person name="Lin Y."/>
            <person name="Zhao L."/>
            <person name="Xing Q."/>
            <person name="Dou J."/>
            <person name="Li Y."/>
            <person name="Mao J."/>
            <person name="Guo H."/>
            <person name="Dou H."/>
            <person name="Li T."/>
            <person name="Mu C."/>
            <person name="Jiang W."/>
            <person name="Fu Q."/>
            <person name="Fu X."/>
            <person name="Miao Y."/>
            <person name="Liu J."/>
            <person name="Yu Q."/>
            <person name="Li R."/>
            <person name="Liao H."/>
            <person name="Li X."/>
            <person name="Kong Y."/>
            <person name="Jiang Z."/>
            <person name="Chourrout D."/>
            <person name="Li R."/>
            <person name="Bao Z."/>
        </authorList>
    </citation>
    <scope>NUCLEOTIDE SEQUENCE [LARGE SCALE GENOMIC DNA]</scope>
    <source>
        <strain evidence="2 3">PY_sf001</strain>
    </source>
</reference>
<keyword evidence="1" id="KW-1133">Transmembrane helix</keyword>
<sequence>MFPTHTHGRDFDSDIHFLSLLHLYEERDIQSESVTLDGQPISHDLTEGCYDAIMSSFGSTLDMMGYICLGALLLQILIVIFTFCLCCTYMKSGTIGVRV</sequence>
<evidence type="ECO:0000313" key="2">
    <source>
        <dbReference type="EMBL" id="OWF52422.1"/>
    </source>
</evidence>
<name>A0A210QUR7_MIZYE</name>
<gene>
    <name evidence="2" type="ORF">KP79_PYT22159</name>
</gene>
<keyword evidence="1" id="KW-0812">Transmembrane</keyword>
<dbReference type="OrthoDB" id="6131345at2759"/>
<dbReference type="AlphaFoldDB" id="A0A210QUR7"/>
<keyword evidence="1" id="KW-0472">Membrane</keyword>
<comment type="caution">
    <text evidence="2">The sequence shown here is derived from an EMBL/GenBank/DDBJ whole genome shotgun (WGS) entry which is preliminary data.</text>
</comment>
<accession>A0A210QUR7</accession>
<dbReference type="EMBL" id="NEDP02001809">
    <property type="protein sequence ID" value="OWF52422.1"/>
    <property type="molecule type" value="Genomic_DNA"/>
</dbReference>
<keyword evidence="3" id="KW-1185">Reference proteome</keyword>
<evidence type="ECO:0000256" key="1">
    <source>
        <dbReference type="SAM" id="Phobius"/>
    </source>
</evidence>
<proteinExistence type="predicted"/>
<protein>
    <submittedName>
        <fullName evidence="2">Uncharacterized protein</fullName>
    </submittedName>
</protein>
<feature type="transmembrane region" description="Helical" evidence="1">
    <location>
        <begin position="64"/>
        <end position="90"/>
    </location>
</feature>
<dbReference type="Proteomes" id="UP000242188">
    <property type="component" value="Unassembled WGS sequence"/>
</dbReference>